<reference evidence="2 3" key="1">
    <citation type="journal article" date="2023" name="Nucleic Acids Res.">
        <title>The hologenome of Daphnia magna reveals possible DNA methylation and microbiome-mediated evolution of the host genome.</title>
        <authorList>
            <person name="Chaturvedi A."/>
            <person name="Li X."/>
            <person name="Dhandapani V."/>
            <person name="Marshall H."/>
            <person name="Kissane S."/>
            <person name="Cuenca-Cambronero M."/>
            <person name="Asole G."/>
            <person name="Calvet F."/>
            <person name="Ruiz-Romero M."/>
            <person name="Marangio P."/>
            <person name="Guigo R."/>
            <person name="Rago D."/>
            <person name="Mirbahai L."/>
            <person name="Eastwood N."/>
            <person name="Colbourne J.K."/>
            <person name="Zhou J."/>
            <person name="Mallon E."/>
            <person name="Orsini L."/>
        </authorList>
    </citation>
    <scope>NUCLEOTIDE SEQUENCE [LARGE SCALE GENOMIC DNA]</scope>
    <source>
        <strain evidence="2">LRV0_1</strain>
    </source>
</reference>
<comment type="caution">
    <text evidence="2">The sequence shown here is derived from an EMBL/GenBank/DDBJ whole genome shotgun (WGS) entry which is preliminary data.</text>
</comment>
<evidence type="ECO:0000313" key="2">
    <source>
        <dbReference type="EMBL" id="KAK4016641.1"/>
    </source>
</evidence>
<keyword evidence="1" id="KW-1133">Transmembrane helix</keyword>
<evidence type="ECO:0000256" key="1">
    <source>
        <dbReference type="SAM" id="Phobius"/>
    </source>
</evidence>
<protein>
    <recommendedName>
        <fullName evidence="4">Transmembrane protein</fullName>
    </recommendedName>
</protein>
<feature type="transmembrane region" description="Helical" evidence="1">
    <location>
        <begin position="35"/>
        <end position="59"/>
    </location>
</feature>
<dbReference type="Proteomes" id="UP001234178">
    <property type="component" value="Unassembled WGS sequence"/>
</dbReference>
<organism evidence="2 3">
    <name type="scientific">Daphnia magna</name>
    <dbReference type="NCBI Taxonomy" id="35525"/>
    <lineage>
        <taxon>Eukaryota</taxon>
        <taxon>Metazoa</taxon>
        <taxon>Ecdysozoa</taxon>
        <taxon>Arthropoda</taxon>
        <taxon>Crustacea</taxon>
        <taxon>Branchiopoda</taxon>
        <taxon>Diplostraca</taxon>
        <taxon>Cladocera</taxon>
        <taxon>Anomopoda</taxon>
        <taxon>Daphniidae</taxon>
        <taxon>Daphnia</taxon>
    </lineage>
</organism>
<keyword evidence="1" id="KW-0812">Transmembrane</keyword>
<evidence type="ECO:0000313" key="3">
    <source>
        <dbReference type="Proteomes" id="UP001234178"/>
    </source>
</evidence>
<gene>
    <name evidence="2" type="ORF">OUZ56_031603</name>
</gene>
<keyword evidence="1" id="KW-0472">Membrane</keyword>
<name>A0ABQ9ZUP2_9CRUS</name>
<accession>A0ABQ9ZUP2</accession>
<proteinExistence type="predicted"/>
<keyword evidence="3" id="KW-1185">Reference proteome</keyword>
<evidence type="ECO:0008006" key="4">
    <source>
        <dbReference type="Google" id="ProtNLM"/>
    </source>
</evidence>
<dbReference type="EMBL" id="JAOYFB010000005">
    <property type="protein sequence ID" value="KAK4016641.1"/>
    <property type="molecule type" value="Genomic_DNA"/>
</dbReference>
<sequence length="111" mass="12321">MARWRLNSLTVSKEKGGRSRHEVGRFQVCPVGRCVCVFGLSLSLSLYSFSSCLVSSFMLSLSKPSLFAVSFSLTAAKSWPLARTTRRENTSLVVLLKVPTQPLFFGLQSWS</sequence>